<organism evidence="1 2">
    <name type="scientific">Castanea mollissima</name>
    <name type="common">Chinese chestnut</name>
    <dbReference type="NCBI Taxonomy" id="60419"/>
    <lineage>
        <taxon>Eukaryota</taxon>
        <taxon>Viridiplantae</taxon>
        <taxon>Streptophyta</taxon>
        <taxon>Embryophyta</taxon>
        <taxon>Tracheophyta</taxon>
        <taxon>Spermatophyta</taxon>
        <taxon>Magnoliopsida</taxon>
        <taxon>eudicotyledons</taxon>
        <taxon>Gunneridae</taxon>
        <taxon>Pentapetalae</taxon>
        <taxon>rosids</taxon>
        <taxon>fabids</taxon>
        <taxon>Fagales</taxon>
        <taxon>Fagaceae</taxon>
        <taxon>Castanea</taxon>
    </lineage>
</organism>
<dbReference type="EMBL" id="JRKL02005713">
    <property type="protein sequence ID" value="KAF3950018.1"/>
    <property type="molecule type" value="Genomic_DNA"/>
</dbReference>
<protein>
    <submittedName>
        <fullName evidence="1">Uncharacterized protein</fullName>
    </submittedName>
</protein>
<evidence type="ECO:0000313" key="2">
    <source>
        <dbReference type="Proteomes" id="UP000737018"/>
    </source>
</evidence>
<keyword evidence="2" id="KW-1185">Reference proteome</keyword>
<gene>
    <name evidence="1" type="ORF">CMV_024173</name>
</gene>
<dbReference type="AlphaFoldDB" id="A0A8J4QRY0"/>
<dbReference type="InterPro" id="IPR014721">
    <property type="entry name" value="Ribsml_uS5_D2-typ_fold_subgr"/>
</dbReference>
<reference evidence="1" key="1">
    <citation type="submission" date="2020-03" db="EMBL/GenBank/DDBJ databases">
        <title>Castanea mollissima Vanexum genome sequencing.</title>
        <authorList>
            <person name="Staton M."/>
        </authorList>
    </citation>
    <scope>NUCLEOTIDE SEQUENCE</scope>
    <source>
        <tissue evidence="1">Leaf</tissue>
    </source>
</reference>
<dbReference type="PANTHER" id="PTHR46274:SF6">
    <property type="entry name" value="TYR_PHOSPHATASE_2 DOMAIN-CONTAINING PROTEIN"/>
    <property type="match status" value="1"/>
</dbReference>
<dbReference type="Gene3D" id="3.90.190.10">
    <property type="entry name" value="Protein tyrosine phosphatase superfamily"/>
    <property type="match status" value="1"/>
</dbReference>
<dbReference type="InterPro" id="IPR029021">
    <property type="entry name" value="Prot-tyrosine_phosphatase-like"/>
</dbReference>
<evidence type="ECO:0000313" key="1">
    <source>
        <dbReference type="EMBL" id="KAF3950018.1"/>
    </source>
</evidence>
<sequence length="151" mass="16314">MAHIDDVFTSSRGSTKTLGNFVKFLLLGVVPFPKDVPRLKQLGVGGVITLNEPCETLVPTSFYLAHEIDHLVIPTRDYLFAPSFELIIFVSFSTAATTAFSSSTATTITCPMFSTSSISSTTSFTTTTSISSSSTTISLPHVHHHILHHVP</sequence>
<comment type="caution">
    <text evidence="1">The sequence shown here is derived from an EMBL/GenBank/DDBJ whole genome shotgun (WGS) entry which is preliminary data.</text>
</comment>
<dbReference type="SUPFAM" id="SSF52799">
    <property type="entry name" value="(Phosphotyrosine protein) phosphatases II"/>
    <property type="match status" value="1"/>
</dbReference>
<dbReference type="Gene3D" id="3.30.230.10">
    <property type="match status" value="1"/>
</dbReference>
<name>A0A8J4QRY0_9ROSI</name>
<dbReference type="Proteomes" id="UP000737018">
    <property type="component" value="Unassembled WGS sequence"/>
</dbReference>
<dbReference type="PANTHER" id="PTHR46274">
    <property type="entry name" value="PHOSPHATIDYLINOSITOL PHOSPHATASE"/>
    <property type="match status" value="1"/>
</dbReference>
<proteinExistence type="predicted"/>
<accession>A0A8J4QRY0</accession>
<dbReference type="OrthoDB" id="781068at2759"/>